<dbReference type="InterPro" id="IPR036397">
    <property type="entry name" value="RNaseH_sf"/>
</dbReference>
<dbReference type="GO" id="GO:0004523">
    <property type="term" value="F:RNA-DNA hybrid ribonuclease activity"/>
    <property type="evidence" value="ECO:0007669"/>
    <property type="project" value="InterPro"/>
</dbReference>
<accession>A0A835HDH4</accession>
<sequence length="153" mass="16506">MTNSRLDLQSHQKQKALTTMAQIPLYYPNTPKNSSIGVEDSTETTNKNKECPSNVGVLLLSSSSGYIKVNTDGASRGNPGNAGWAAMYRDHNGTVIGTYVGGLGVRMNYEAKSTAIVEGIAKAIEQGWLHIWVDTDSAVAAKAFQTDNVLWKV</sequence>
<dbReference type="InterPro" id="IPR053151">
    <property type="entry name" value="RNase_H-like"/>
</dbReference>
<dbReference type="Pfam" id="PF13456">
    <property type="entry name" value="RVT_3"/>
    <property type="match status" value="1"/>
</dbReference>
<feature type="domain" description="RNase H type-1" evidence="1">
    <location>
        <begin position="63"/>
        <end position="153"/>
    </location>
</feature>
<evidence type="ECO:0000259" key="1">
    <source>
        <dbReference type="PROSITE" id="PS50879"/>
    </source>
</evidence>
<evidence type="ECO:0000313" key="3">
    <source>
        <dbReference type="Proteomes" id="UP000631114"/>
    </source>
</evidence>
<dbReference type="InterPro" id="IPR002156">
    <property type="entry name" value="RNaseH_domain"/>
</dbReference>
<dbReference type="PROSITE" id="PS50879">
    <property type="entry name" value="RNASE_H_1"/>
    <property type="match status" value="1"/>
</dbReference>
<dbReference type="SUPFAM" id="SSF53098">
    <property type="entry name" value="Ribonuclease H-like"/>
    <property type="match status" value="1"/>
</dbReference>
<dbReference type="InterPro" id="IPR012337">
    <property type="entry name" value="RNaseH-like_sf"/>
</dbReference>
<dbReference type="GO" id="GO:0003676">
    <property type="term" value="F:nucleic acid binding"/>
    <property type="evidence" value="ECO:0007669"/>
    <property type="project" value="InterPro"/>
</dbReference>
<keyword evidence="3" id="KW-1185">Reference proteome</keyword>
<dbReference type="AlphaFoldDB" id="A0A835HDH4"/>
<dbReference type="InterPro" id="IPR044730">
    <property type="entry name" value="RNase_H-like_dom_plant"/>
</dbReference>
<dbReference type="PANTHER" id="PTHR47723">
    <property type="entry name" value="OS05G0353850 PROTEIN"/>
    <property type="match status" value="1"/>
</dbReference>
<comment type="caution">
    <text evidence="2">The sequence shown here is derived from an EMBL/GenBank/DDBJ whole genome shotgun (WGS) entry which is preliminary data.</text>
</comment>
<dbReference type="CDD" id="cd06222">
    <property type="entry name" value="RNase_H_like"/>
    <property type="match status" value="1"/>
</dbReference>
<evidence type="ECO:0000313" key="2">
    <source>
        <dbReference type="EMBL" id="KAF9594868.1"/>
    </source>
</evidence>
<dbReference type="Proteomes" id="UP000631114">
    <property type="component" value="Unassembled WGS sequence"/>
</dbReference>
<dbReference type="PANTHER" id="PTHR47723:SF23">
    <property type="entry name" value="REVERSE TRANSCRIPTASE-LIKE PROTEIN"/>
    <property type="match status" value="1"/>
</dbReference>
<reference evidence="2 3" key="1">
    <citation type="submission" date="2020-10" db="EMBL/GenBank/DDBJ databases">
        <title>The Coptis chinensis genome and diversification of protoberbering-type alkaloids.</title>
        <authorList>
            <person name="Wang B."/>
            <person name="Shu S."/>
            <person name="Song C."/>
            <person name="Liu Y."/>
        </authorList>
    </citation>
    <scope>NUCLEOTIDE SEQUENCE [LARGE SCALE GENOMIC DNA]</scope>
    <source>
        <strain evidence="2">HL-2020</strain>
        <tissue evidence="2">Leaf</tissue>
    </source>
</reference>
<organism evidence="2 3">
    <name type="scientific">Coptis chinensis</name>
    <dbReference type="NCBI Taxonomy" id="261450"/>
    <lineage>
        <taxon>Eukaryota</taxon>
        <taxon>Viridiplantae</taxon>
        <taxon>Streptophyta</taxon>
        <taxon>Embryophyta</taxon>
        <taxon>Tracheophyta</taxon>
        <taxon>Spermatophyta</taxon>
        <taxon>Magnoliopsida</taxon>
        <taxon>Ranunculales</taxon>
        <taxon>Ranunculaceae</taxon>
        <taxon>Coptidoideae</taxon>
        <taxon>Coptis</taxon>
    </lineage>
</organism>
<proteinExistence type="predicted"/>
<name>A0A835HDH4_9MAGN</name>
<protein>
    <recommendedName>
        <fullName evidence="1">RNase H type-1 domain-containing protein</fullName>
    </recommendedName>
</protein>
<dbReference type="Gene3D" id="3.30.420.10">
    <property type="entry name" value="Ribonuclease H-like superfamily/Ribonuclease H"/>
    <property type="match status" value="1"/>
</dbReference>
<dbReference type="EMBL" id="JADFTS010000008">
    <property type="protein sequence ID" value="KAF9594868.1"/>
    <property type="molecule type" value="Genomic_DNA"/>
</dbReference>
<gene>
    <name evidence="2" type="ORF">IFM89_035029</name>
</gene>